<comment type="catalytic activity">
    <reaction evidence="6">
        <text>a fatty acyl-[ACP] + S-adenosyl-L-methionine = an N-acyl-L-homoserine lactone + S-methyl-5'-thioadenosine + holo-[ACP] + H(+)</text>
        <dbReference type="Rhea" id="RHEA:10096"/>
        <dbReference type="Rhea" id="RHEA-COMP:9685"/>
        <dbReference type="Rhea" id="RHEA-COMP:14125"/>
        <dbReference type="ChEBI" id="CHEBI:15378"/>
        <dbReference type="ChEBI" id="CHEBI:17509"/>
        <dbReference type="ChEBI" id="CHEBI:55474"/>
        <dbReference type="ChEBI" id="CHEBI:59789"/>
        <dbReference type="ChEBI" id="CHEBI:64479"/>
        <dbReference type="ChEBI" id="CHEBI:138651"/>
        <dbReference type="EC" id="2.3.1.184"/>
    </reaction>
</comment>
<dbReference type="PROSITE" id="PS51187">
    <property type="entry name" value="AUTOINDUCER_SYNTH_2"/>
    <property type="match status" value="1"/>
</dbReference>
<evidence type="ECO:0000256" key="6">
    <source>
        <dbReference type="RuleBase" id="RU361135"/>
    </source>
</evidence>
<dbReference type="Proteomes" id="UP001399917">
    <property type="component" value="Unassembled WGS sequence"/>
</dbReference>
<reference evidence="8" key="1">
    <citation type="journal article" date="2019" name="Int. J. Syst. Evol. Microbiol.">
        <title>The Global Catalogue of Microorganisms (GCM) 10K type strain sequencing project: providing services to taxonomists for standard genome sequencing and annotation.</title>
        <authorList>
            <consortium name="The Broad Institute Genomics Platform"/>
            <consortium name="The Broad Institute Genome Sequencing Center for Infectious Disease"/>
            <person name="Wu L."/>
            <person name="Ma J."/>
        </authorList>
    </citation>
    <scope>NUCLEOTIDE SEQUENCE [LARGE SCALE GENOMIC DNA]</scope>
    <source>
        <strain evidence="8">JCM 17190</strain>
    </source>
</reference>
<protein>
    <recommendedName>
        <fullName evidence="6">Acyl-homoserine-lactone synthase</fullName>
        <ecNumber evidence="6">2.3.1.184</ecNumber>
    </recommendedName>
    <alternativeName>
        <fullName evidence="6">Autoinducer synthesis protein</fullName>
    </alternativeName>
</protein>
<organism evidence="7 8">
    <name type="scientific">Celeribacter arenosi</name>
    <dbReference type="NCBI Taxonomy" id="792649"/>
    <lineage>
        <taxon>Bacteria</taxon>
        <taxon>Pseudomonadati</taxon>
        <taxon>Pseudomonadota</taxon>
        <taxon>Alphaproteobacteria</taxon>
        <taxon>Rhodobacterales</taxon>
        <taxon>Roseobacteraceae</taxon>
        <taxon>Celeribacter</taxon>
    </lineage>
</organism>
<dbReference type="Pfam" id="PF00765">
    <property type="entry name" value="Autoind_synth"/>
    <property type="match status" value="1"/>
</dbReference>
<keyword evidence="8" id="KW-1185">Reference proteome</keyword>
<dbReference type="InterPro" id="IPR001690">
    <property type="entry name" value="Autoind_synthase"/>
</dbReference>
<keyword evidence="4 5" id="KW-0071">Autoinducer synthesis</keyword>
<gene>
    <name evidence="7" type="ORF">GCM10022404_12080</name>
</gene>
<evidence type="ECO:0000256" key="2">
    <source>
        <dbReference type="ARBA" id="ARBA00022679"/>
    </source>
</evidence>
<dbReference type="PANTHER" id="PTHR39322">
    <property type="entry name" value="ACYL-HOMOSERINE-LACTONE SYNTHASE"/>
    <property type="match status" value="1"/>
</dbReference>
<comment type="caution">
    <text evidence="7">The sequence shown here is derived from an EMBL/GenBank/DDBJ whole genome shotgun (WGS) entry which is preliminary data.</text>
</comment>
<dbReference type="SUPFAM" id="SSF55729">
    <property type="entry name" value="Acyl-CoA N-acyltransferases (Nat)"/>
    <property type="match status" value="1"/>
</dbReference>
<name>A0ABP7K279_9RHOB</name>
<dbReference type="EMBL" id="BAABDF010000006">
    <property type="protein sequence ID" value="GAA3863182.1"/>
    <property type="molecule type" value="Genomic_DNA"/>
</dbReference>
<evidence type="ECO:0000313" key="8">
    <source>
        <dbReference type="Proteomes" id="UP001399917"/>
    </source>
</evidence>
<accession>A0ABP7K279</accession>
<dbReference type="RefSeq" id="WP_344845009.1">
    <property type="nucleotide sequence ID" value="NZ_BAABDF010000006.1"/>
</dbReference>
<keyword evidence="3 6" id="KW-0949">S-adenosyl-L-methionine</keyword>
<dbReference type="EC" id="2.3.1.184" evidence="6"/>
<proteinExistence type="inferred from homology"/>
<evidence type="ECO:0000313" key="7">
    <source>
        <dbReference type="EMBL" id="GAA3863182.1"/>
    </source>
</evidence>
<evidence type="ECO:0000256" key="1">
    <source>
        <dbReference type="ARBA" id="ARBA00022654"/>
    </source>
</evidence>
<comment type="similarity">
    <text evidence="5 6">Belongs to the autoinducer synthase family.</text>
</comment>
<evidence type="ECO:0000256" key="5">
    <source>
        <dbReference type="PROSITE-ProRule" id="PRU00533"/>
    </source>
</evidence>
<dbReference type="Gene3D" id="3.40.630.30">
    <property type="match status" value="1"/>
</dbReference>
<evidence type="ECO:0000256" key="4">
    <source>
        <dbReference type="ARBA" id="ARBA00022929"/>
    </source>
</evidence>
<dbReference type="PANTHER" id="PTHR39322:SF1">
    <property type="entry name" value="ISOVALERYL-HOMOSERINE LACTONE SYNTHASE"/>
    <property type="match status" value="1"/>
</dbReference>
<evidence type="ECO:0000256" key="3">
    <source>
        <dbReference type="ARBA" id="ARBA00022691"/>
    </source>
</evidence>
<keyword evidence="2 6" id="KW-0808">Transferase</keyword>
<dbReference type="PRINTS" id="PR01549">
    <property type="entry name" value="AUTOINDCRSYN"/>
</dbReference>
<sequence>MLHYIYANDLHLFPRLRDTMFRDRAEQFKTRLGWDVRVNEAGEEKDEYDVINPLYVIWQNADGSHGGSMRFLPTVGQTMVNDHFSHISDGVRIESPLIWECTRFCLAPGADRRVTAALTVAAGEIMDEFHLEHFVGVFDPRMERIYSLMGLKPDVIGRVGEGASAIGVGLWTMDEDMFEPTLEKAGFDRETSKMWFRDAFAVPYFEDERAIA</sequence>
<dbReference type="InterPro" id="IPR016181">
    <property type="entry name" value="Acyl_CoA_acyltransferase"/>
</dbReference>
<keyword evidence="1 5" id="KW-0673">Quorum sensing</keyword>